<dbReference type="Proteomes" id="UP000198925">
    <property type="component" value="Unassembled WGS sequence"/>
</dbReference>
<sequence>MSHIAQQRMLPAGFLMAMRGSLAEAPYGAPHRSGPPRPEWLILCRWGEAGEFLTIGRAGPAEGPEDAPPPLGLRPHATLLGLGLAAMGEGDSFLLVRYLPPGLTVAGTFHPSDGIVRLSGPASVLRLEAAGRYAHRRAIGEAGEQRLDLPDPAKGVADALAWRLDARRVPWLGEFLAPGGGAAH</sequence>
<dbReference type="AlphaFoldDB" id="A0A1G6ZNG7"/>
<protein>
    <submittedName>
        <fullName evidence="1">Uncharacterized protein</fullName>
    </submittedName>
</protein>
<accession>A0A1G6ZNG7</accession>
<evidence type="ECO:0000313" key="2">
    <source>
        <dbReference type="Proteomes" id="UP000198925"/>
    </source>
</evidence>
<organism evidence="1 2">
    <name type="scientific">Belnapia rosea</name>
    <dbReference type="NCBI Taxonomy" id="938405"/>
    <lineage>
        <taxon>Bacteria</taxon>
        <taxon>Pseudomonadati</taxon>
        <taxon>Pseudomonadota</taxon>
        <taxon>Alphaproteobacteria</taxon>
        <taxon>Acetobacterales</taxon>
        <taxon>Roseomonadaceae</taxon>
        <taxon>Belnapia</taxon>
    </lineage>
</organism>
<dbReference type="STRING" id="938405.SAMN02927895_03006"/>
<evidence type="ECO:0000313" key="1">
    <source>
        <dbReference type="EMBL" id="SDE03385.1"/>
    </source>
</evidence>
<dbReference type="EMBL" id="FMZX01000017">
    <property type="protein sequence ID" value="SDE03385.1"/>
    <property type="molecule type" value="Genomic_DNA"/>
</dbReference>
<name>A0A1G6ZNG7_9PROT</name>
<reference evidence="1 2" key="1">
    <citation type="submission" date="2016-10" db="EMBL/GenBank/DDBJ databases">
        <authorList>
            <person name="de Groot N.N."/>
        </authorList>
    </citation>
    <scope>NUCLEOTIDE SEQUENCE [LARGE SCALE GENOMIC DNA]</scope>
    <source>
        <strain evidence="1 2">CPCC 100156</strain>
    </source>
</reference>
<gene>
    <name evidence="1" type="ORF">SAMN04487779_10176</name>
</gene>
<dbReference type="RefSeq" id="WP_090664553.1">
    <property type="nucleotide sequence ID" value="NZ_FMZX01000017.1"/>
</dbReference>
<proteinExistence type="predicted"/>
<keyword evidence="2" id="KW-1185">Reference proteome</keyword>